<evidence type="ECO:0008006" key="4">
    <source>
        <dbReference type="Google" id="ProtNLM"/>
    </source>
</evidence>
<evidence type="ECO:0000313" key="3">
    <source>
        <dbReference type="Proteomes" id="UP001235966"/>
    </source>
</evidence>
<keyword evidence="1" id="KW-1133">Transmembrane helix</keyword>
<accession>A0ABT9NA94</accession>
<organism evidence="2 3">
    <name type="scientific">Arcanobacterium wilhelmae</name>
    <dbReference type="NCBI Taxonomy" id="1803177"/>
    <lineage>
        <taxon>Bacteria</taxon>
        <taxon>Bacillati</taxon>
        <taxon>Actinomycetota</taxon>
        <taxon>Actinomycetes</taxon>
        <taxon>Actinomycetales</taxon>
        <taxon>Actinomycetaceae</taxon>
        <taxon>Arcanobacterium</taxon>
    </lineage>
</organism>
<gene>
    <name evidence="2" type="ORF">J2S49_000705</name>
</gene>
<sequence>MKIGVMLWGALLVISGVFAILVGTGVNVSGFALVVGLLLILASIFVVAAFIPAMMNDGDEHSTELPTPLAS</sequence>
<evidence type="ECO:0000313" key="2">
    <source>
        <dbReference type="EMBL" id="MDP9800629.1"/>
    </source>
</evidence>
<comment type="caution">
    <text evidence="2">The sequence shown here is derived from an EMBL/GenBank/DDBJ whole genome shotgun (WGS) entry which is preliminary data.</text>
</comment>
<dbReference type="Proteomes" id="UP001235966">
    <property type="component" value="Unassembled WGS sequence"/>
</dbReference>
<proteinExistence type="predicted"/>
<name>A0ABT9NA94_9ACTO</name>
<keyword evidence="1" id="KW-0472">Membrane</keyword>
<dbReference type="RefSeq" id="WP_278057990.1">
    <property type="nucleotide sequence ID" value="NZ_CP121247.1"/>
</dbReference>
<reference evidence="2 3" key="1">
    <citation type="submission" date="2023-07" db="EMBL/GenBank/DDBJ databases">
        <title>Sequencing the genomes of 1000 actinobacteria strains.</title>
        <authorList>
            <person name="Klenk H.-P."/>
        </authorList>
    </citation>
    <scope>NUCLEOTIDE SEQUENCE [LARGE SCALE GENOMIC DNA]</scope>
    <source>
        <strain evidence="2 3">DSM 102162</strain>
    </source>
</reference>
<keyword evidence="1" id="KW-0812">Transmembrane</keyword>
<evidence type="ECO:0000256" key="1">
    <source>
        <dbReference type="SAM" id="Phobius"/>
    </source>
</evidence>
<keyword evidence="3" id="KW-1185">Reference proteome</keyword>
<protein>
    <recommendedName>
        <fullName evidence="4">DUF2207 domain-containing protein</fullName>
    </recommendedName>
</protein>
<dbReference type="EMBL" id="JAUSQW010000001">
    <property type="protein sequence ID" value="MDP9800629.1"/>
    <property type="molecule type" value="Genomic_DNA"/>
</dbReference>
<feature type="transmembrane region" description="Helical" evidence="1">
    <location>
        <begin position="29"/>
        <end position="51"/>
    </location>
</feature>